<evidence type="ECO:0000256" key="6">
    <source>
        <dbReference type="SAM" id="Phobius"/>
    </source>
</evidence>
<evidence type="ECO:0000256" key="3">
    <source>
        <dbReference type="ARBA" id="ARBA00022771"/>
    </source>
</evidence>
<dbReference type="Pfam" id="PF01753">
    <property type="entry name" value="zf-MYND"/>
    <property type="match status" value="1"/>
</dbReference>
<proteinExistence type="inferred from homology"/>
<dbReference type="PANTHER" id="PTHR24006">
    <property type="entry name" value="UBIQUITIN CARBOXYL-TERMINAL HYDROLASE"/>
    <property type="match status" value="1"/>
</dbReference>
<evidence type="ECO:0000256" key="5">
    <source>
        <dbReference type="PROSITE-ProRule" id="PRU00134"/>
    </source>
</evidence>
<dbReference type="GO" id="GO:0016579">
    <property type="term" value="P:protein deubiquitination"/>
    <property type="evidence" value="ECO:0007669"/>
    <property type="project" value="InterPro"/>
</dbReference>
<keyword evidence="10" id="KW-1185">Reference proteome</keyword>
<gene>
    <name evidence="9" type="ORF">AMTR_s00019p00164720</name>
</gene>
<evidence type="ECO:0000256" key="4">
    <source>
        <dbReference type="ARBA" id="ARBA00022833"/>
    </source>
</evidence>
<dbReference type="PROSITE" id="PS00972">
    <property type="entry name" value="USP_1"/>
    <property type="match status" value="1"/>
</dbReference>
<dbReference type="PANTHER" id="PTHR24006:SF677">
    <property type="entry name" value="UBIQUITIN CARBOXYL-TERMINAL HYDROLASE 19"/>
    <property type="match status" value="1"/>
</dbReference>
<reference evidence="10" key="1">
    <citation type="journal article" date="2013" name="Science">
        <title>The Amborella genome and the evolution of flowering plants.</title>
        <authorList>
            <consortium name="Amborella Genome Project"/>
        </authorList>
    </citation>
    <scope>NUCLEOTIDE SEQUENCE [LARGE SCALE GENOMIC DNA]</scope>
</reference>
<dbReference type="PROSITE" id="PS50235">
    <property type="entry name" value="USP_3"/>
    <property type="match status" value="1"/>
</dbReference>
<dbReference type="InterPro" id="IPR002893">
    <property type="entry name" value="Znf_MYND"/>
</dbReference>
<dbReference type="Proteomes" id="UP000017836">
    <property type="component" value="Unassembled WGS sequence"/>
</dbReference>
<dbReference type="Gramene" id="ERN07193">
    <property type="protein sequence ID" value="ERN07193"/>
    <property type="gene ID" value="AMTR_s00019p00164720"/>
</dbReference>
<dbReference type="KEGG" id="atr:18435410"/>
<dbReference type="GO" id="GO:0008270">
    <property type="term" value="F:zinc ion binding"/>
    <property type="evidence" value="ECO:0007669"/>
    <property type="project" value="UniProtKB-KW"/>
</dbReference>
<dbReference type="SUPFAM" id="SSF144232">
    <property type="entry name" value="HIT/MYND zinc finger-like"/>
    <property type="match status" value="1"/>
</dbReference>
<dbReference type="GO" id="GO:0005634">
    <property type="term" value="C:nucleus"/>
    <property type="evidence" value="ECO:0000318"/>
    <property type="project" value="GO_Central"/>
</dbReference>
<dbReference type="eggNOG" id="KOG1865">
    <property type="taxonomic scope" value="Eukaryota"/>
</dbReference>
<dbReference type="InterPro" id="IPR038765">
    <property type="entry name" value="Papain-like_cys_pep_sf"/>
</dbReference>
<dbReference type="InterPro" id="IPR018200">
    <property type="entry name" value="USP_CS"/>
</dbReference>
<dbReference type="GO" id="GO:0005829">
    <property type="term" value="C:cytosol"/>
    <property type="evidence" value="ECO:0000318"/>
    <property type="project" value="GO_Central"/>
</dbReference>
<dbReference type="InterPro" id="IPR050164">
    <property type="entry name" value="Peptidase_C19"/>
</dbReference>
<feature type="transmembrane region" description="Helical" evidence="6">
    <location>
        <begin position="12"/>
        <end position="31"/>
    </location>
</feature>
<evidence type="ECO:0000313" key="9">
    <source>
        <dbReference type="EMBL" id="ERN07193.1"/>
    </source>
</evidence>
<protein>
    <recommendedName>
        <fullName evidence="11">USP domain-containing protein</fullName>
    </recommendedName>
</protein>
<keyword evidence="6" id="KW-0812">Transmembrane</keyword>
<dbReference type="Gene3D" id="6.10.140.2220">
    <property type="match status" value="1"/>
</dbReference>
<dbReference type="STRING" id="13333.W1PGW6"/>
<dbReference type="SUPFAM" id="SSF54001">
    <property type="entry name" value="Cysteine proteinases"/>
    <property type="match status" value="1"/>
</dbReference>
<comment type="similarity">
    <text evidence="1">Belongs to the peptidase C19 family.</text>
</comment>
<dbReference type="HOGENOM" id="CLU_370616_0_0_1"/>
<accession>W1PGW6</accession>
<keyword evidence="6" id="KW-0472">Membrane</keyword>
<dbReference type="PROSITE" id="PS50865">
    <property type="entry name" value="ZF_MYND_2"/>
    <property type="match status" value="1"/>
</dbReference>
<dbReference type="Gene3D" id="3.90.70.10">
    <property type="entry name" value="Cysteine proteinases"/>
    <property type="match status" value="1"/>
</dbReference>
<dbReference type="AlphaFoldDB" id="W1PGW6"/>
<dbReference type="InterPro" id="IPR001394">
    <property type="entry name" value="Peptidase_C19_UCH"/>
</dbReference>
<evidence type="ECO:0000313" key="10">
    <source>
        <dbReference type="Proteomes" id="UP000017836"/>
    </source>
</evidence>
<name>W1PGW6_AMBTC</name>
<evidence type="ECO:0000259" key="7">
    <source>
        <dbReference type="PROSITE" id="PS50235"/>
    </source>
</evidence>
<dbReference type="Pfam" id="PF00443">
    <property type="entry name" value="UCH"/>
    <property type="match status" value="1"/>
</dbReference>
<evidence type="ECO:0008006" key="11">
    <source>
        <dbReference type="Google" id="ProtNLM"/>
    </source>
</evidence>
<evidence type="ECO:0000256" key="2">
    <source>
        <dbReference type="ARBA" id="ARBA00022723"/>
    </source>
</evidence>
<sequence length="751" mass="83761">MLDLGVYVDLPTLLQFFIALVVVSLGFLHVIKSAASAYLISWKSFGEEGALGASRNREHMKEETDENLCVVCREPSTKKCARCKAAYCSIDCQTRDWTAGHKSNCKVKGPEDSKVSANKNDYHQRKSSSQMGIVNNIHFMPKHGTSKVFCQPRKVLFHYDEFIDLFNWDNPGLPPCGLLNCGNSCFANVVLQCLSSTRPLVAYLSGRKHMSECRNGGWCLLCELHLHFYRVSQNERPFSPINILAHIPNIGGNLCNGKQEDAHEFMRFAIDTMQSACLYEFGGEKALDPSTLDTTIIQYIFGGYLRSQVKCSECSQISNRYENMMDLTVEIQGNAGSLEECLQQFTKSEDLDGENKYKCDGCNAYVNASKRLTIHQPPNILTIALKRFQGGSYGKLNKRVTFPEILDLGPYMSRDNCGRDIYHLYAVVVHIDMLNASFFGHYICYTKDARGNWYRTDDCKVEHVELEEVLAQGAYMLLYSRIDVRQMPTKCPVEQSLPKENPLLLSSESDSNSLTANVLNTAAISSTSLGEMDTEILSPDSINDGSLSFKADFDPISEEKEEPPMTQNEAKMAEIMSDLSTRVPHSSYPKSPESFSGESSGLFSGIGFDGEVTGKENGVGISGHKLLASCPDRSLSMAGNLAELESPAKASAESGKIFMGREVSIGDDSSLNRKPIFYRGFLDKPIKKLPENCLKLVNEEFIEKRPLFNQRYLFEEQNNSEASNGKLKLLPGVFSNGGQMVGNYKRHREEA</sequence>
<dbReference type="EMBL" id="KI393807">
    <property type="protein sequence ID" value="ERN07193.1"/>
    <property type="molecule type" value="Genomic_DNA"/>
</dbReference>
<dbReference type="OrthoDB" id="420187at2759"/>
<feature type="domain" description="USP" evidence="7">
    <location>
        <begin position="176"/>
        <end position="482"/>
    </location>
</feature>
<evidence type="ECO:0000259" key="8">
    <source>
        <dbReference type="PROSITE" id="PS50865"/>
    </source>
</evidence>
<dbReference type="GO" id="GO:0004843">
    <property type="term" value="F:cysteine-type deubiquitinase activity"/>
    <property type="evidence" value="ECO:0000318"/>
    <property type="project" value="GO_Central"/>
</dbReference>
<organism evidence="9 10">
    <name type="scientific">Amborella trichopoda</name>
    <dbReference type="NCBI Taxonomy" id="13333"/>
    <lineage>
        <taxon>Eukaryota</taxon>
        <taxon>Viridiplantae</taxon>
        <taxon>Streptophyta</taxon>
        <taxon>Embryophyta</taxon>
        <taxon>Tracheophyta</taxon>
        <taxon>Spermatophyta</taxon>
        <taxon>Magnoliopsida</taxon>
        <taxon>Amborellales</taxon>
        <taxon>Amborellaceae</taxon>
        <taxon>Amborella</taxon>
    </lineage>
</organism>
<keyword evidence="6" id="KW-1133">Transmembrane helix</keyword>
<keyword evidence="2" id="KW-0479">Metal-binding</keyword>
<dbReference type="CDD" id="cd02661">
    <property type="entry name" value="Peptidase_C19E"/>
    <property type="match status" value="1"/>
</dbReference>
<keyword evidence="3 5" id="KW-0863">Zinc-finger</keyword>
<keyword evidence="4" id="KW-0862">Zinc</keyword>
<feature type="domain" description="MYND-type" evidence="8">
    <location>
        <begin position="69"/>
        <end position="105"/>
    </location>
</feature>
<dbReference type="FunFam" id="3.90.70.10:FF:000026">
    <property type="entry name" value="Ubiquitin carboxyl-terminal hydrolase 15"/>
    <property type="match status" value="1"/>
</dbReference>
<dbReference type="InterPro" id="IPR028889">
    <property type="entry name" value="USP"/>
</dbReference>
<evidence type="ECO:0000256" key="1">
    <source>
        <dbReference type="ARBA" id="ARBA00009085"/>
    </source>
</evidence>
<dbReference type="GO" id="GO:0031647">
    <property type="term" value="P:regulation of protein stability"/>
    <property type="evidence" value="ECO:0000318"/>
    <property type="project" value="GO_Central"/>
</dbReference>